<keyword evidence="13" id="KW-1185">Reference proteome</keyword>
<feature type="binding site" evidence="10">
    <location>
        <begin position="115"/>
        <end position="117"/>
    </location>
    <ligand>
        <name>thiamine diphosphate</name>
        <dbReference type="ChEBI" id="CHEBI:58937"/>
    </ligand>
</feature>
<feature type="binding site" evidence="10">
    <location>
        <position position="366"/>
    </location>
    <ligand>
        <name>thiamine diphosphate</name>
        <dbReference type="ChEBI" id="CHEBI:58937"/>
    </ligand>
</feature>
<comment type="subunit">
    <text evidence="3 10">Homodimer.</text>
</comment>
<evidence type="ECO:0000256" key="3">
    <source>
        <dbReference type="ARBA" id="ARBA00011738"/>
    </source>
</evidence>
<dbReference type="NCBIfam" id="TIGR00204">
    <property type="entry name" value="dxs"/>
    <property type="match status" value="1"/>
</dbReference>
<feature type="binding site" evidence="10">
    <location>
        <position position="175"/>
    </location>
    <ligand>
        <name>thiamine diphosphate</name>
        <dbReference type="ChEBI" id="CHEBI:58937"/>
    </ligand>
</feature>
<evidence type="ECO:0000256" key="1">
    <source>
        <dbReference type="ARBA" id="ARBA00004980"/>
    </source>
</evidence>
<dbReference type="SUPFAM" id="SSF52518">
    <property type="entry name" value="Thiamin diphosphate-binding fold (THDP-binding)"/>
    <property type="match status" value="2"/>
</dbReference>
<evidence type="ECO:0000313" key="13">
    <source>
        <dbReference type="Proteomes" id="UP000632377"/>
    </source>
</evidence>
<dbReference type="Gene3D" id="3.40.50.920">
    <property type="match status" value="1"/>
</dbReference>
<feature type="binding site" evidence="10">
    <location>
        <position position="286"/>
    </location>
    <ligand>
        <name>thiamine diphosphate</name>
        <dbReference type="ChEBI" id="CHEBI:58937"/>
    </ligand>
</feature>
<dbReference type="Pfam" id="PF02780">
    <property type="entry name" value="Transketolase_C"/>
    <property type="match status" value="1"/>
</dbReference>
<dbReference type="PROSITE" id="PS00802">
    <property type="entry name" value="TRANSKETOLASE_2"/>
    <property type="match status" value="1"/>
</dbReference>
<dbReference type="Gene3D" id="3.40.50.970">
    <property type="match status" value="2"/>
</dbReference>
<dbReference type="InterPro" id="IPR020826">
    <property type="entry name" value="Transketolase_BS"/>
</dbReference>
<keyword evidence="4 10" id="KW-0808">Transferase</keyword>
<keyword evidence="5 10" id="KW-0479">Metal-binding</keyword>
<feature type="binding site" evidence="10">
    <location>
        <position position="74"/>
    </location>
    <ligand>
        <name>thiamine diphosphate</name>
        <dbReference type="ChEBI" id="CHEBI:58937"/>
    </ligand>
</feature>
<evidence type="ECO:0000256" key="7">
    <source>
        <dbReference type="ARBA" id="ARBA00022977"/>
    </source>
</evidence>
<keyword evidence="8 10" id="KW-0786">Thiamine pyrophosphate</keyword>
<sequence>MYEILDKYNDPKDIKKMSYAKLDNFAQEIRQFLIDKVSKTGGHLASNLGVVELTLSLYNVFDFTKDKIVWDVGHQAYVHKILTGRKDRFDSLRKYGGMSGFPKKDESNFDMFQTGHSSTSISAALGMARARDLRKEKHEVVAVIGDGALTGGMALEALNDAGYKKTKLIVILNDNEMSIGKNVGGLSTYLSKLRADPKYNKLKHELDSTLRKIPSIGKGMAESIEKIKDGIKQVIVPSMLFEDMGITYLGPINGHNIKDLTKVMSMAKSIDEPVIIHVVTQKGKGYSYAEKNPGKFHGIGPFNCDSGEICSASGENYSGTFGSELLEIAKDNKDIVAITAAMRDGTGLSKFAEKFPERFFDVGIAEQHAVTLAAGLATEGLKPVFAVYSTFLQRAYDQVLHDVCIQNLPVIFAIDRAGIVGEDGETHQGIFDISYLSHMPNLTIMSPKCLEELRHILNWAVKQNFPIAIRYPRGGDNNSLKLEPLKEFSKGKWEIAYSYEKENSLKNDNSLKKVAVIASGKMVQHAFLAKEKLSKLPVNLTIVNACFIKPIDKELIKKFAENNYDIVTIEDNVIHGGLGSAVLQYVSTLNSGTKVLNLGFKDEFITHGSLDILYKLYGLDAGGIADSIRKLL</sequence>
<dbReference type="InterPro" id="IPR029061">
    <property type="entry name" value="THDP-binding"/>
</dbReference>
<evidence type="ECO:0000256" key="10">
    <source>
        <dbReference type="HAMAP-Rule" id="MF_00315"/>
    </source>
</evidence>
<dbReference type="PROSITE" id="PS00801">
    <property type="entry name" value="TRANSKETOLASE_1"/>
    <property type="match status" value="1"/>
</dbReference>
<protein>
    <recommendedName>
        <fullName evidence="10">1-deoxy-D-xylulose-5-phosphate synthase</fullName>
        <ecNumber evidence="10">2.2.1.7</ecNumber>
    </recommendedName>
    <alternativeName>
        <fullName evidence="10">1-deoxyxylulose-5-phosphate synthase</fullName>
        <shortName evidence="10">DXP synthase</shortName>
        <shortName evidence="10">DXPS</shortName>
    </alternativeName>
</protein>
<dbReference type="CDD" id="cd02007">
    <property type="entry name" value="TPP_DXS"/>
    <property type="match status" value="1"/>
</dbReference>
<dbReference type="InterPro" id="IPR049557">
    <property type="entry name" value="Transketolase_CS"/>
</dbReference>
<keyword evidence="7 10" id="KW-0784">Thiamine biosynthesis</keyword>
<gene>
    <name evidence="10" type="primary">dxs</name>
    <name evidence="12" type="ORF">JK636_19525</name>
</gene>
<dbReference type="HAMAP" id="MF_00315">
    <property type="entry name" value="DXP_synth"/>
    <property type="match status" value="1"/>
</dbReference>
<dbReference type="InterPro" id="IPR005475">
    <property type="entry name" value="Transketolase-like_Pyr-bd"/>
</dbReference>
<dbReference type="PANTHER" id="PTHR43322:SF5">
    <property type="entry name" value="1-DEOXY-D-XYLULOSE-5-PHOSPHATE SYNTHASE, CHLOROPLASTIC"/>
    <property type="match status" value="1"/>
</dbReference>
<evidence type="ECO:0000256" key="9">
    <source>
        <dbReference type="ARBA" id="ARBA00023229"/>
    </source>
</evidence>
<feature type="binding site" evidence="10">
    <location>
        <position position="175"/>
    </location>
    <ligand>
        <name>Mg(2+)</name>
        <dbReference type="ChEBI" id="CHEBI:18420"/>
    </ligand>
</feature>
<dbReference type="RefSeq" id="WP_202750644.1">
    <property type="nucleotide sequence ID" value="NZ_JAESWC010000018.1"/>
</dbReference>
<comment type="pathway">
    <text evidence="1 10">Metabolic intermediate biosynthesis; 1-deoxy-D-xylulose 5-phosphate biosynthesis; 1-deoxy-D-xylulose 5-phosphate from D-glyceraldehyde 3-phosphate and pyruvate: step 1/1.</text>
</comment>
<evidence type="ECO:0000259" key="11">
    <source>
        <dbReference type="SMART" id="SM00861"/>
    </source>
</evidence>
<dbReference type="NCBIfam" id="NF003933">
    <property type="entry name" value="PRK05444.2-2"/>
    <property type="match status" value="1"/>
</dbReference>
<comment type="cofactor">
    <cofactor evidence="10">
        <name>thiamine diphosphate</name>
        <dbReference type="ChEBI" id="CHEBI:58937"/>
    </cofactor>
    <text evidence="10">Binds 1 thiamine pyrophosphate per subunit.</text>
</comment>
<dbReference type="InterPro" id="IPR005477">
    <property type="entry name" value="Dxylulose-5-P_synthase"/>
</dbReference>
<evidence type="ECO:0000256" key="4">
    <source>
        <dbReference type="ARBA" id="ARBA00022679"/>
    </source>
</evidence>
<comment type="catalytic activity">
    <reaction evidence="10">
        <text>D-glyceraldehyde 3-phosphate + pyruvate + H(+) = 1-deoxy-D-xylulose 5-phosphate + CO2</text>
        <dbReference type="Rhea" id="RHEA:12605"/>
        <dbReference type="ChEBI" id="CHEBI:15361"/>
        <dbReference type="ChEBI" id="CHEBI:15378"/>
        <dbReference type="ChEBI" id="CHEBI:16526"/>
        <dbReference type="ChEBI" id="CHEBI:57792"/>
        <dbReference type="ChEBI" id="CHEBI:59776"/>
        <dbReference type="EC" id="2.2.1.7"/>
    </reaction>
</comment>
<dbReference type="GO" id="GO:0008661">
    <property type="term" value="F:1-deoxy-D-xylulose-5-phosphate synthase activity"/>
    <property type="evidence" value="ECO:0007669"/>
    <property type="project" value="UniProtKB-EC"/>
</dbReference>
<evidence type="ECO:0000256" key="8">
    <source>
        <dbReference type="ARBA" id="ARBA00023052"/>
    </source>
</evidence>
<dbReference type="PANTHER" id="PTHR43322">
    <property type="entry name" value="1-D-DEOXYXYLULOSE 5-PHOSPHATE SYNTHASE-RELATED"/>
    <property type="match status" value="1"/>
</dbReference>
<dbReference type="InterPro" id="IPR033248">
    <property type="entry name" value="Transketolase_C"/>
</dbReference>
<comment type="cofactor">
    <cofactor evidence="10">
        <name>Mg(2+)</name>
        <dbReference type="ChEBI" id="CHEBI:18420"/>
    </cofactor>
    <text evidence="10">Binds 1 Mg(2+) ion per subunit.</text>
</comment>
<dbReference type="EC" id="2.2.1.7" evidence="10"/>
<feature type="domain" description="Transketolase-like pyrimidine-binding" evidence="11">
    <location>
        <begin position="315"/>
        <end position="478"/>
    </location>
</feature>
<keyword evidence="6 10" id="KW-0460">Magnesium</keyword>
<dbReference type="EMBL" id="JAESWC010000018">
    <property type="protein sequence ID" value="MBL4937903.1"/>
    <property type="molecule type" value="Genomic_DNA"/>
</dbReference>
<name>A0ABS1TEU1_9CLOT</name>
<evidence type="ECO:0000313" key="12">
    <source>
        <dbReference type="EMBL" id="MBL4937903.1"/>
    </source>
</evidence>
<dbReference type="Pfam" id="PF02779">
    <property type="entry name" value="Transket_pyr"/>
    <property type="match status" value="1"/>
</dbReference>
<dbReference type="InterPro" id="IPR009014">
    <property type="entry name" value="Transketo_C/PFOR_II"/>
</dbReference>
<evidence type="ECO:0000256" key="5">
    <source>
        <dbReference type="ARBA" id="ARBA00022723"/>
    </source>
</evidence>
<feature type="binding site" evidence="10">
    <location>
        <begin position="147"/>
        <end position="148"/>
    </location>
    <ligand>
        <name>thiamine diphosphate</name>
        <dbReference type="ChEBI" id="CHEBI:58937"/>
    </ligand>
</feature>
<organism evidence="12 13">
    <name type="scientific">Clostridium rhizosphaerae</name>
    <dbReference type="NCBI Taxonomy" id="2803861"/>
    <lineage>
        <taxon>Bacteria</taxon>
        <taxon>Bacillati</taxon>
        <taxon>Bacillota</taxon>
        <taxon>Clostridia</taxon>
        <taxon>Eubacteriales</taxon>
        <taxon>Clostridiaceae</taxon>
        <taxon>Clostridium</taxon>
    </lineage>
</organism>
<dbReference type="Pfam" id="PF13292">
    <property type="entry name" value="DXP_synthase_N"/>
    <property type="match status" value="1"/>
</dbReference>
<dbReference type="SUPFAM" id="SSF52922">
    <property type="entry name" value="TK C-terminal domain-like"/>
    <property type="match status" value="1"/>
</dbReference>
<reference evidence="12 13" key="1">
    <citation type="submission" date="2021-01" db="EMBL/GenBank/DDBJ databases">
        <title>Genome public.</title>
        <authorList>
            <person name="Liu C."/>
            <person name="Sun Q."/>
        </authorList>
    </citation>
    <scope>NUCLEOTIDE SEQUENCE [LARGE SCALE GENOMIC DNA]</scope>
    <source>
        <strain evidence="12 13">YIM B02515</strain>
    </source>
</reference>
<dbReference type="CDD" id="cd07033">
    <property type="entry name" value="TPP_PYR_DXS_TK_like"/>
    <property type="match status" value="1"/>
</dbReference>
<evidence type="ECO:0000256" key="2">
    <source>
        <dbReference type="ARBA" id="ARBA00011081"/>
    </source>
</evidence>
<feature type="binding site" evidence="10">
    <location>
        <position position="146"/>
    </location>
    <ligand>
        <name>Mg(2+)</name>
        <dbReference type="ChEBI" id="CHEBI:18420"/>
    </ligand>
</feature>
<proteinExistence type="inferred from homology"/>
<comment type="function">
    <text evidence="10">Catalyzes the acyloin condensation reaction between C atoms 2 and 3 of pyruvate and glyceraldehyde 3-phosphate to yield 1-deoxy-D-xylulose-5-phosphate (DXP).</text>
</comment>
<evidence type="ECO:0000256" key="6">
    <source>
        <dbReference type="ARBA" id="ARBA00022842"/>
    </source>
</evidence>
<accession>A0ABS1TEU1</accession>
<dbReference type="Proteomes" id="UP000632377">
    <property type="component" value="Unassembled WGS sequence"/>
</dbReference>
<comment type="similarity">
    <text evidence="2 10">Belongs to the transketolase family. DXPS subfamily.</text>
</comment>
<comment type="caution">
    <text evidence="12">The sequence shown here is derived from an EMBL/GenBank/DDBJ whole genome shotgun (WGS) entry which is preliminary data.</text>
</comment>
<dbReference type="SMART" id="SM00861">
    <property type="entry name" value="Transket_pyr"/>
    <property type="match status" value="1"/>
</dbReference>
<keyword evidence="9 10" id="KW-0414">Isoprene biosynthesis</keyword>